<evidence type="ECO:0000313" key="1">
    <source>
        <dbReference type="EMBL" id="RDY08058.1"/>
    </source>
</evidence>
<gene>
    <name evidence="1" type="ORF">CR513_07753</name>
</gene>
<reference evidence="1" key="1">
    <citation type="submission" date="2018-05" db="EMBL/GenBank/DDBJ databases">
        <title>Draft genome of Mucuna pruriens seed.</title>
        <authorList>
            <person name="Nnadi N.E."/>
            <person name="Vos R."/>
            <person name="Hasami M.H."/>
            <person name="Devisetty U.K."/>
            <person name="Aguiy J.C."/>
        </authorList>
    </citation>
    <scope>NUCLEOTIDE SEQUENCE [LARGE SCALE GENOMIC DNA]</scope>
    <source>
        <strain evidence="1">JCA_2017</strain>
    </source>
</reference>
<evidence type="ECO:0000313" key="2">
    <source>
        <dbReference type="Proteomes" id="UP000257109"/>
    </source>
</evidence>
<dbReference type="AlphaFoldDB" id="A0A371HZ40"/>
<proteinExistence type="predicted"/>
<comment type="caution">
    <text evidence="1">The sequence shown here is derived from an EMBL/GenBank/DDBJ whole genome shotgun (WGS) entry which is preliminary data.</text>
</comment>
<organism evidence="1 2">
    <name type="scientific">Mucuna pruriens</name>
    <name type="common">Velvet bean</name>
    <name type="synonym">Dolichos pruriens</name>
    <dbReference type="NCBI Taxonomy" id="157652"/>
    <lineage>
        <taxon>Eukaryota</taxon>
        <taxon>Viridiplantae</taxon>
        <taxon>Streptophyta</taxon>
        <taxon>Embryophyta</taxon>
        <taxon>Tracheophyta</taxon>
        <taxon>Spermatophyta</taxon>
        <taxon>Magnoliopsida</taxon>
        <taxon>eudicotyledons</taxon>
        <taxon>Gunneridae</taxon>
        <taxon>Pentapetalae</taxon>
        <taxon>rosids</taxon>
        <taxon>fabids</taxon>
        <taxon>Fabales</taxon>
        <taxon>Fabaceae</taxon>
        <taxon>Papilionoideae</taxon>
        <taxon>50 kb inversion clade</taxon>
        <taxon>NPAAA clade</taxon>
        <taxon>indigoferoid/millettioid clade</taxon>
        <taxon>Phaseoleae</taxon>
        <taxon>Mucuna</taxon>
    </lineage>
</organism>
<dbReference type="EMBL" id="QJKJ01001348">
    <property type="protein sequence ID" value="RDY08058.1"/>
    <property type="molecule type" value="Genomic_DNA"/>
</dbReference>
<accession>A0A371HZ40</accession>
<name>A0A371HZ40_MUCPR</name>
<feature type="non-terminal residue" evidence="1">
    <location>
        <position position="1"/>
    </location>
</feature>
<dbReference type="Proteomes" id="UP000257109">
    <property type="component" value="Unassembled WGS sequence"/>
</dbReference>
<sequence>MIVHKSLEDPENCSQLKDLGDIYELLTYKKGTEAIRSIKADYSVDKNQKLKLSPHVYTKMSKYNFCIFLANIIIIDICLDTLPSVIGEFFAKKLVILDLSYSQAEKLFHMSYSMVFVASDHVCMIYDQLEMFSLPTL</sequence>
<keyword evidence="2" id="KW-1185">Reference proteome</keyword>
<protein>
    <submittedName>
        <fullName evidence="1">Uncharacterized protein</fullName>
    </submittedName>
</protein>